<dbReference type="EMBL" id="CP003221">
    <property type="protein sequence ID" value="EGJ49064.1"/>
    <property type="molecule type" value="Genomic_DNA"/>
</dbReference>
<dbReference type="RefSeq" id="WP_014258900.1">
    <property type="nucleotide sequence ID" value="NC_016629.1"/>
</dbReference>
<dbReference type="InterPro" id="IPR011765">
    <property type="entry name" value="Pept_M16_N"/>
</dbReference>
<dbReference type="GO" id="GO:0016485">
    <property type="term" value="P:protein processing"/>
    <property type="evidence" value="ECO:0007669"/>
    <property type="project" value="TreeGrafter"/>
</dbReference>
<dbReference type="SMART" id="SM01264">
    <property type="entry name" value="M16C_associated"/>
    <property type="match status" value="1"/>
</dbReference>
<dbReference type="GO" id="GO:0046872">
    <property type="term" value="F:metal ion binding"/>
    <property type="evidence" value="ECO:0007669"/>
    <property type="project" value="InterPro"/>
</dbReference>
<dbReference type="FunFam" id="3.30.830.10:FF:000034">
    <property type="entry name" value="presequence protease 1, chloroplastic/mitochondrial"/>
    <property type="match status" value="1"/>
</dbReference>
<dbReference type="InterPro" id="IPR007863">
    <property type="entry name" value="Peptidase_M16_C"/>
</dbReference>
<dbReference type="PANTHER" id="PTHR43016">
    <property type="entry name" value="PRESEQUENCE PROTEASE"/>
    <property type="match status" value="1"/>
</dbReference>
<dbReference type="Proteomes" id="UP000007844">
    <property type="component" value="Chromosome"/>
</dbReference>
<dbReference type="STRING" id="690850.Desaf_0712"/>
<dbReference type="MEROPS" id="M16.012"/>
<dbReference type="InterPro" id="IPR055130">
    <property type="entry name" value="PreP_C"/>
</dbReference>
<dbReference type="Pfam" id="PF22516">
    <property type="entry name" value="PreP_C"/>
    <property type="match status" value="1"/>
</dbReference>
<dbReference type="Pfam" id="PF05193">
    <property type="entry name" value="Peptidase_M16_C"/>
    <property type="match status" value="1"/>
</dbReference>
<dbReference type="KEGG" id="daf:Desaf_0712"/>
<name>F3YW34_DESAF</name>
<dbReference type="HOGENOM" id="CLU_009165_1_0_7"/>
<dbReference type="InterPro" id="IPR011249">
    <property type="entry name" value="Metalloenz_LuxS/M16"/>
</dbReference>
<evidence type="ECO:0000313" key="2">
    <source>
        <dbReference type="EMBL" id="EGJ49064.1"/>
    </source>
</evidence>
<dbReference type="eggNOG" id="COG1026">
    <property type="taxonomic scope" value="Bacteria"/>
</dbReference>
<sequence>MVADTLHGFRLEREAEVAEISSTVRLYRHEKTGARLMSVIAPDENKVFGISFRTPPKDSTGVAHILEHSVLCGSDKYPVKEPFVELLKGSLQTFLNAFTYPDKTCYPVASTNVRDFYNLVDVYLDAVFHPRLTPEVLQQEGWHHELDDPKGPMTYKGVVFNEMKGVYSSPDSLISEYSQQVLFPDTTYGLDSGGDPEVIPQLTFEAFMDFHRRYYHPSNAWIYFYGDDDPEERLRILDRELSGYERIETDSAVALQRRKSAPERVEKKYAAGEDESRSMVTINWLLCPTDNAELNLSLNILEHILIGMPSSPLRKALIDSGLGEDLAGVGLEGDLRQMYFSVGLKGLKQAGPEQVETIVLNTLRELADGGIGADMIEAAVNSVEFDLRELNTGRFPRGLALMVRSLSTWLYEADPLALIAFERPLLAIKERLADREPVFESLLRSRFLDNPHRVTVLLSPDAKLGLEREEREKRRLDNTLLAMDETERQAVVRANEELHARQEAQDSPEALATIPRLAIEDLPRENTRIPCDKETLAGIPTLLHDLPTNSIAYVDVGLNLAALPQAYLPCVPLFGRALLEMGTNRRDFVALTRRIASRTGGIDPAPFAGSMEGSPLAVPWLFLRGKAMVDKTQDLMDLLAEVLLEVRLNDQQRFRKMVLEEKARAEQRVVPSGHMVVATRLKAGLTPSGWVAEQFSGAENLFFLRRLAEAVDNDWPRVLATLEETRSLLVRRDNMILNATMDAASWSKARKAVGGFASAMPQGHAEVAPLEPKPLLPTEGLTIPAQVNYVGRGASLTEAGYDITGGDIVVARWLRTAYLWDRVRVQGGAYGAFCLLDRLNGTMVMASYRDPNLERTLRVFSEAADFLRDLRLDKDELTKAVVGAIGDFDAYQLPDAKGFTSLSRHLQGITEDRLQEVREEILASTAGSFKRFADAAAILRDAGRTVVLGREDALAALKEPALTLTKVL</sequence>
<dbReference type="InterPro" id="IPR013578">
    <property type="entry name" value="Peptidase_M16C_assoc"/>
</dbReference>
<keyword evidence="3" id="KW-1185">Reference proteome</keyword>
<dbReference type="PANTHER" id="PTHR43016:SF13">
    <property type="entry name" value="PRESEQUENCE PROTEASE, MITOCHONDRIAL"/>
    <property type="match status" value="1"/>
</dbReference>
<dbReference type="AlphaFoldDB" id="F3YW34"/>
<reference evidence="2 3" key="1">
    <citation type="journal article" date="2011" name="J. Bacteriol.">
        <title>Genome sequence of the mercury-methylating and pleomorphic Desulfovibrio africanus Strain Walvis Bay.</title>
        <authorList>
            <person name="Brown S.D."/>
            <person name="Wall J.D."/>
            <person name="Kucken A.M."/>
            <person name="Gilmour C.C."/>
            <person name="Podar M."/>
            <person name="Brandt C.C."/>
            <person name="Teshima H."/>
            <person name="Detter J.C."/>
            <person name="Han C.S."/>
            <person name="Land M.L."/>
            <person name="Lucas S."/>
            <person name="Han J."/>
            <person name="Pennacchio L."/>
            <person name="Nolan M."/>
            <person name="Pitluck S."/>
            <person name="Woyke T."/>
            <person name="Goodwin L."/>
            <person name="Palumbo A.V."/>
            <person name="Elias D.A."/>
        </authorList>
    </citation>
    <scope>NUCLEOTIDE SEQUENCE [LARGE SCALE GENOMIC DNA]</scope>
    <source>
        <strain evidence="2 3">Walvis Bay</strain>
    </source>
</reference>
<dbReference type="Gene3D" id="3.30.830.10">
    <property type="entry name" value="Metalloenzyme, LuxS/M16 peptidase-like"/>
    <property type="match status" value="4"/>
</dbReference>
<feature type="domain" description="Peptidase M16C associated" evidence="1">
    <location>
        <begin position="458"/>
        <end position="707"/>
    </location>
</feature>
<evidence type="ECO:0000259" key="1">
    <source>
        <dbReference type="SMART" id="SM01264"/>
    </source>
</evidence>
<dbReference type="GO" id="GO:0004222">
    <property type="term" value="F:metalloendopeptidase activity"/>
    <property type="evidence" value="ECO:0007669"/>
    <property type="project" value="TreeGrafter"/>
</dbReference>
<accession>F3YW34</accession>
<gene>
    <name evidence="2" type="ORF">Desaf_0712</name>
</gene>
<dbReference type="Pfam" id="PF00675">
    <property type="entry name" value="Peptidase_M16"/>
    <property type="match status" value="1"/>
</dbReference>
<dbReference type="SUPFAM" id="SSF63411">
    <property type="entry name" value="LuxS/MPP-like metallohydrolase"/>
    <property type="match status" value="4"/>
</dbReference>
<proteinExistence type="predicted"/>
<protein>
    <submittedName>
        <fullName evidence="2">Peptidase M16C associated domain protein</fullName>
    </submittedName>
</protein>
<organism evidence="2 3">
    <name type="scientific">Desulfocurvibacter africanus subsp. africanus str. Walvis Bay</name>
    <dbReference type="NCBI Taxonomy" id="690850"/>
    <lineage>
        <taxon>Bacteria</taxon>
        <taxon>Pseudomonadati</taxon>
        <taxon>Thermodesulfobacteriota</taxon>
        <taxon>Desulfovibrionia</taxon>
        <taxon>Desulfovibrionales</taxon>
        <taxon>Desulfovibrionaceae</taxon>
        <taxon>Desulfocurvibacter</taxon>
    </lineage>
</organism>
<dbReference type="Pfam" id="PF08367">
    <property type="entry name" value="M16C_assoc"/>
    <property type="match status" value="1"/>
</dbReference>
<evidence type="ECO:0000313" key="3">
    <source>
        <dbReference type="Proteomes" id="UP000007844"/>
    </source>
</evidence>